<comment type="caution">
    <text evidence="1">The sequence shown here is derived from an EMBL/GenBank/DDBJ whole genome shotgun (WGS) entry which is preliminary data.</text>
</comment>
<reference evidence="1" key="1">
    <citation type="submission" date="2021-06" db="EMBL/GenBank/DDBJ databases">
        <authorList>
            <person name="Kallberg Y."/>
            <person name="Tangrot J."/>
            <person name="Rosling A."/>
        </authorList>
    </citation>
    <scope>NUCLEOTIDE SEQUENCE</scope>
    <source>
        <strain evidence="1">BR232B</strain>
    </source>
</reference>
<dbReference type="OrthoDB" id="2447909at2759"/>
<dbReference type="AlphaFoldDB" id="A0A9N8YRM9"/>
<protein>
    <submittedName>
        <fullName evidence="1">420_t:CDS:1</fullName>
    </submittedName>
</protein>
<proteinExistence type="predicted"/>
<evidence type="ECO:0000313" key="2">
    <source>
        <dbReference type="Proteomes" id="UP000789739"/>
    </source>
</evidence>
<gene>
    <name evidence="1" type="ORF">PBRASI_LOCUS67</name>
</gene>
<evidence type="ECO:0000313" key="1">
    <source>
        <dbReference type="EMBL" id="CAG8451613.1"/>
    </source>
</evidence>
<accession>A0A9N8YRM9</accession>
<sequence length="173" mass="19617">MLDLSDEAGGVPRYVLQIPASIIRQENPNFKDQPVILNNQDVIKKSGQTLSTKNNASGYIFDKIQKKLEDGRWSNLFLKIQDPDDSSSSRGIMFESHVLHLFKLSGQSSNQGDLEKTRMIRSDKLTIATKPTTKYIQYANQLIGYNEEDIIIKPTIRNFSAYSYAELCLQNTP</sequence>
<keyword evidence="2" id="KW-1185">Reference proteome</keyword>
<dbReference type="Proteomes" id="UP000789739">
    <property type="component" value="Unassembled WGS sequence"/>
</dbReference>
<organism evidence="1 2">
    <name type="scientific">Paraglomus brasilianum</name>
    <dbReference type="NCBI Taxonomy" id="144538"/>
    <lineage>
        <taxon>Eukaryota</taxon>
        <taxon>Fungi</taxon>
        <taxon>Fungi incertae sedis</taxon>
        <taxon>Mucoromycota</taxon>
        <taxon>Glomeromycotina</taxon>
        <taxon>Glomeromycetes</taxon>
        <taxon>Paraglomerales</taxon>
        <taxon>Paraglomeraceae</taxon>
        <taxon>Paraglomus</taxon>
    </lineage>
</organism>
<name>A0A9N8YRM9_9GLOM</name>
<dbReference type="EMBL" id="CAJVPI010000003">
    <property type="protein sequence ID" value="CAG8451613.1"/>
    <property type="molecule type" value="Genomic_DNA"/>
</dbReference>